<dbReference type="InterPro" id="IPR000515">
    <property type="entry name" value="MetI-like"/>
</dbReference>
<comment type="caution">
    <text evidence="7">The sequence shown here is derived from an EMBL/GenBank/DDBJ whole genome shotgun (WGS) entry which is preliminary data.</text>
</comment>
<dbReference type="Proteomes" id="UP001595908">
    <property type="component" value="Unassembled WGS sequence"/>
</dbReference>
<comment type="subcellular location">
    <subcellularLocation>
        <location evidence="5">Cell membrane</location>
        <topology evidence="5">Multi-pass membrane protein</topology>
    </subcellularLocation>
    <subcellularLocation>
        <location evidence="1">Membrane</location>
        <topology evidence="1">Multi-pass membrane protein</topology>
    </subcellularLocation>
</comment>
<evidence type="ECO:0000256" key="5">
    <source>
        <dbReference type="RuleBase" id="RU363032"/>
    </source>
</evidence>
<feature type="transmembrane region" description="Helical" evidence="5">
    <location>
        <begin position="207"/>
        <end position="228"/>
    </location>
</feature>
<evidence type="ECO:0000259" key="6">
    <source>
        <dbReference type="PROSITE" id="PS50928"/>
    </source>
</evidence>
<evidence type="ECO:0000313" key="8">
    <source>
        <dbReference type="Proteomes" id="UP001595908"/>
    </source>
</evidence>
<accession>A0ABV9VET7</accession>
<evidence type="ECO:0000256" key="3">
    <source>
        <dbReference type="ARBA" id="ARBA00022989"/>
    </source>
</evidence>
<feature type="transmembrane region" description="Helical" evidence="5">
    <location>
        <begin position="27"/>
        <end position="44"/>
    </location>
</feature>
<feature type="transmembrane region" description="Helical" evidence="5">
    <location>
        <begin position="167"/>
        <end position="187"/>
    </location>
</feature>
<dbReference type="PROSITE" id="PS50928">
    <property type="entry name" value="ABC_TM1"/>
    <property type="match status" value="1"/>
</dbReference>
<keyword evidence="3 5" id="KW-1133">Transmembrane helix</keyword>
<feature type="domain" description="ABC transmembrane type-1" evidence="6">
    <location>
        <begin position="120"/>
        <end position="329"/>
    </location>
</feature>
<dbReference type="SUPFAM" id="SSF161098">
    <property type="entry name" value="MetI-like"/>
    <property type="match status" value="1"/>
</dbReference>
<keyword evidence="5" id="KW-0813">Transport</keyword>
<comment type="similarity">
    <text evidence="5">Belongs to the binding-protein-dependent transport system permease family.</text>
</comment>
<dbReference type="RefSeq" id="WP_382056417.1">
    <property type="nucleotide sequence ID" value="NZ_JBHSXG010000008.1"/>
</dbReference>
<evidence type="ECO:0000256" key="2">
    <source>
        <dbReference type="ARBA" id="ARBA00022692"/>
    </source>
</evidence>
<dbReference type="PANTHER" id="PTHR43376">
    <property type="entry name" value="OLIGOPEPTIDE TRANSPORT SYSTEM PERMEASE PROTEIN"/>
    <property type="match status" value="1"/>
</dbReference>
<sequence>MRTPDRARTAGLSTRGALLRRYFARKLLIYALTFVAAVTVNWMIPRFMPGDPVAAMVARARVSQPEAAEAMRSYYNNLFGFDEPLWQQYLHFWGALLQGDFGISIFVFPTPVGDVLLDALPYTLGLMIPSVLLSWFVGNWIGALSARRKVLDNTVLPVGYLLTAMPYMWIAVILAWAFGANAGWFPISGGYSLDITPGWSTAFVLDALHHWVLPFLSLFLVALGGWAIGMRNMIIYELESDYSSYLAALGAPQRLIRRYAFRNAVLPQVTGLALQLGVLVAGALVTEIVFAYPGLGSLILASIQNQDFFLLQGAFLFIVIGVLIANFLIDIVYVVVDPRTRTGMAGGTS</sequence>
<feature type="transmembrane region" description="Helical" evidence="5">
    <location>
        <begin position="126"/>
        <end position="146"/>
    </location>
</feature>
<keyword evidence="4 5" id="KW-0472">Membrane</keyword>
<feature type="transmembrane region" description="Helical" evidence="5">
    <location>
        <begin position="310"/>
        <end position="336"/>
    </location>
</feature>
<keyword evidence="2 5" id="KW-0812">Transmembrane</keyword>
<organism evidence="7 8">
    <name type="scientific">Streptomyces atroolivaceus</name>
    <dbReference type="NCBI Taxonomy" id="66869"/>
    <lineage>
        <taxon>Bacteria</taxon>
        <taxon>Bacillati</taxon>
        <taxon>Actinomycetota</taxon>
        <taxon>Actinomycetes</taxon>
        <taxon>Kitasatosporales</taxon>
        <taxon>Streptomycetaceae</taxon>
        <taxon>Streptomyces</taxon>
    </lineage>
</organism>
<reference evidence="8" key="1">
    <citation type="journal article" date="2019" name="Int. J. Syst. Evol. Microbiol.">
        <title>The Global Catalogue of Microorganisms (GCM) 10K type strain sequencing project: providing services to taxonomists for standard genome sequencing and annotation.</title>
        <authorList>
            <consortium name="The Broad Institute Genomics Platform"/>
            <consortium name="The Broad Institute Genome Sequencing Center for Infectious Disease"/>
            <person name="Wu L."/>
            <person name="Ma J."/>
        </authorList>
    </citation>
    <scope>NUCLEOTIDE SEQUENCE [LARGE SCALE GENOMIC DNA]</scope>
    <source>
        <strain evidence="8">ICMP 257</strain>
    </source>
</reference>
<evidence type="ECO:0000256" key="1">
    <source>
        <dbReference type="ARBA" id="ARBA00004141"/>
    </source>
</evidence>
<proteinExistence type="inferred from homology"/>
<evidence type="ECO:0000313" key="7">
    <source>
        <dbReference type="EMBL" id="MFC4981549.1"/>
    </source>
</evidence>
<protein>
    <submittedName>
        <fullName evidence="7">ABC transporter permease</fullName>
    </submittedName>
</protein>
<name>A0ABV9VET7_STRAZ</name>
<gene>
    <name evidence="7" type="ORF">ACFPL4_24855</name>
</gene>
<feature type="transmembrane region" description="Helical" evidence="5">
    <location>
        <begin position="264"/>
        <end position="290"/>
    </location>
</feature>
<dbReference type="EMBL" id="JBHSJE010000007">
    <property type="protein sequence ID" value="MFC4981549.1"/>
    <property type="molecule type" value="Genomic_DNA"/>
</dbReference>
<dbReference type="Gene3D" id="1.10.3720.10">
    <property type="entry name" value="MetI-like"/>
    <property type="match status" value="1"/>
</dbReference>
<evidence type="ECO:0000256" key="4">
    <source>
        <dbReference type="ARBA" id="ARBA00023136"/>
    </source>
</evidence>
<keyword evidence="8" id="KW-1185">Reference proteome</keyword>
<dbReference type="Pfam" id="PF00528">
    <property type="entry name" value="BPD_transp_1"/>
    <property type="match status" value="1"/>
</dbReference>
<dbReference type="PANTHER" id="PTHR43376:SF1">
    <property type="entry name" value="OLIGOPEPTIDE TRANSPORT SYSTEM PERMEASE PROTEIN"/>
    <property type="match status" value="1"/>
</dbReference>
<dbReference type="InterPro" id="IPR035906">
    <property type="entry name" value="MetI-like_sf"/>
</dbReference>